<protein>
    <submittedName>
        <fullName evidence="2">Uncharacterized protein</fullName>
    </submittedName>
</protein>
<name>A0A0C3BTD7_HEBCY</name>
<keyword evidence="1" id="KW-1133">Transmembrane helix</keyword>
<keyword evidence="1" id="KW-0812">Transmembrane</keyword>
<dbReference type="HOGENOM" id="CLU_2729129_0_0_1"/>
<gene>
    <name evidence="2" type="ORF">M413DRAFT_161393</name>
</gene>
<feature type="non-terminal residue" evidence="2">
    <location>
        <position position="72"/>
    </location>
</feature>
<reference evidence="2 3" key="1">
    <citation type="submission" date="2014-04" db="EMBL/GenBank/DDBJ databases">
        <authorList>
            <consortium name="DOE Joint Genome Institute"/>
            <person name="Kuo A."/>
            <person name="Gay G."/>
            <person name="Dore J."/>
            <person name="Kohler A."/>
            <person name="Nagy L.G."/>
            <person name="Floudas D."/>
            <person name="Copeland A."/>
            <person name="Barry K.W."/>
            <person name="Cichocki N."/>
            <person name="Veneault-Fourrey C."/>
            <person name="LaButti K."/>
            <person name="Lindquist E.A."/>
            <person name="Lipzen A."/>
            <person name="Lundell T."/>
            <person name="Morin E."/>
            <person name="Murat C."/>
            <person name="Sun H."/>
            <person name="Tunlid A."/>
            <person name="Henrissat B."/>
            <person name="Grigoriev I.V."/>
            <person name="Hibbett D.S."/>
            <person name="Martin F."/>
            <person name="Nordberg H.P."/>
            <person name="Cantor M.N."/>
            <person name="Hua S.X."/>
        </authorList>
    </citation>
    <scope>NUCLEOTIDE SEQUENCE [LARGE SCALE GENOMIC DNA]</scope>
    <source>
        <strain evidence="3">h7</strain>
    </source>
</reference>
<organism evidence="2 3">
    <name type="scientific">Hebeloma cylindrosporum</name>
    <dbReference type="NCBI Taxonomy" id="76867"/>
    <lineage>
        <taxon>Eukaryota</taxon>
        <taxon>Fungi</taxon>
        <taxon>Dikarya</taxon>
        <taxon>Basidiomycota</taxon>
        <taxon>Agaricomycotina</taxon>
        <taxon>Agaricomycetes</taxon>
        <taxon>Agaricomycetidae</taxon>
        <taxon>Agaricales</taxon>
        <taxon>Agaricineae</taxon>
        <taxon>Hymenogastraceae</taxon>
        <taxon>Hebeloma</taxon>
    </lineage>
</organism>
<evidence type="ECO:0000313" key="2">
    <source>
        <dbReference type="EMBL" id="KIM34606.1"/>
    </source>
</evidence>
<keyword evidence="1" id="KW-0472">Membrane</keyword>
<reference evidence="3" key="2">
    <citation type="submission" date="2015-01" db="EMBL/GenBank/DDBJ databases">
        <title>Evolutionary Origins and Diversification of the Mycorrhizal Mutualists.</title>
        <authorList>
            <consortium name="DOE Joint Genome Institute"/>
            <consortium name="Mycorrhizal Genomics Consortium"/>
            <person name="Kohler A."/>
            <person name="Kuo A."/>
            <person name="Nagy L.G."/>
            <person name="Floudas D."/>
            <person name="Copeland A."/>
            <person name="Barry K.W."/>
            <person name="Cichocki N."/>
            <person name="Veneault-Fourrey C."/>
            <person name="LaButti K."/>
            <person name="Lindquist E.A."/>
            <person name="Lipzen A."/>
            <person name="Lundell T."/>
            <person name="Morin E."/>
            <person name="Murat C."/>
            <person name="Riley R."/>
            <person name="Ohm R."/>
            <person name="Sun H."/>
            <person name="Tunlid A."/>
            <person name="Henrissat B."/>
            <person name="Grigoriev I.V."/>
            <person name="Hibbett D.S."/>
            <person name="Martin F."/>
        </authorList>
    </citation>
    <scope>NUCLEOTIDE SEQUENCE [LARGE SCALE GENOMIC DNA]</scope>
    <source>
        <strain evidence="3">h7</strain>
    </source>
</reference>
<sequence>ADIALRTGPRFLGSLLHWGLFGVLSNQVYLYSAAFPKDPLRTKVVVYLIYALEVTQTVLITRSTFVAFVYGF</sequence>
<dbReference type="AlphaFoldDB" id="A0A0C3BTD7"/>
<dbReference type="Proteomes" id="UP000053424">
    <property type="component" value="Unassembled WGS sequence"/>
</dbReference>
<feature type="transmembrane region" description="Helical" evidence="1">
    <location>
        <begin position="15"/>
        <end position="32"/>
    </location>
</feature>
<feature type="transmembrane region" description="Helical" evidence="1">
    <location>
        <begin position="44"/>
        <end position="70"/>
    </location>
</feature>
<evidence type="ECO:0000313" key="3">
    <source>
        <dbReference type="Proteomes" id="UP000053424"/>
    </source>
</evidence>
<dbReference type="OrthoDB" id="3053835at2759"/>
<proteinExistence type="predicted"/>
<keyword evidence="3" id="KW-1185">Reference proteome</keyword>
<evidence type="ECO:0000256" key="1">
    <source>
        <dbReference type="SAM" id="Phobius"/>
    </source>
</evidence>
<accession>A0A0C3BTD7</accession>
<dbReference type="EMBL" id="KN831913">
    <property type="protein sequence ID" value="KIM34606.1"/>
    <property type="molecule type" value="Genomic_DNA"/>
</dbReference>
<feature type="non-terminal residue" evidence="2">
    <location>
        <position position="1"/>
    </location>
</feature>